<keyword evidence="5 6" id="KW-0472">Membrane</keyword>
<sequence>MELTPAPLARRFGALVIDWLLCLLIAGAIADPVREPWIAPGILVVEYALFLGFFGQTVGMKLMRIRVVSIVTGGVIGVPRALLRGVVLLPLVTALILDRQQRGLHDKAAGSIVVSTEPTAQ</sequence>
<dbReference type="EMBL" id="CP073720">
    <property type="protein sequence ID" value="UWP81196.1"/>
    <property type="molecule type" value="Genomic_DNA"/>
</dbReference>
<evidence type="ECO:0000256" key="3">
    <source>
        <dbReference type="ARBA" id="ARBA00022692"/>
    </source>
</evidence>
<dbReference type="PANTHER" id="PTHR36115">
    <property type="entry name" value="PROLINE-RICH ANTIGEN HOMOLOG-RELATED"/>
    <property type="match status" value="1"/>
</dbReference>
<dbReference type="InterPro" id="IPR051791">
    <property type="entry name" value="Pra-immunoreactive"/>
</dbReference>
<name>A0ABY5VWI7_9ACTN</name>
<evidence type="ECO:0000313" key="8">
    <source>
        <dbReference type="EMBL" id="UWP81196.1"/>
    </source>
</evidence>
<evidence type="ECO:0000256" key="4">
    <source>
        <dbReference type="ARBA" id="ARBA00022989"/>
    </source>
</evidence>
<gene>
    <name evidence="8" type="ORF">Dfulv_39725</name>
</gene>
<accession>A0ABY5VWI7</accession>
<evidence type="ECO:0000256" key="2">
    <source>
        <dbReference type="ARBA" id="ARBA00022475"/>
    </source>
</evidence>
<evidence type="ECO:0000256" key="5">
    <source>
        <dbReference type="ARBA" id="ARBA00023136"/>
    </source>
</evidence>
<evidence type="ECO:0000256" key="6">
    <source>
        <dbReference type="SAM" id="Phobius"/>
    </source>
</evidence>
<proteinExistence type="predicted"/>
<dbReference type="Proteomes" id="UP001059617">
    <property type="component" value="Chromosome"/>
</dbReference>
<feature type="transmembrane region" description="Helical" evidence="6">
    <location>
        <begin position="12"/>
        <end position="30"/>
    </location>
</feature>
<evidence type="ECO:0000259" key="7">
    <source>
        <dbReference type="Pfam" id="PF06271"/>
    </source>
</evidence>
<comment type="subcellular location">
    <subcellularLocation>
        <location evidence="1">Cell membrane</location>
        <topology evidence="1">Multi-pass membrane protein</topology>
    </subcellularLocation>
</comment>
<keyword evidence="3 6" id="KW-0812">Transmembrane</keyword>
<dbReference type="Pfam" id="PF06271">
    <property type="entry name" value="RDD"/>
    <property type="match status" value="1"/>
</dbReference>
<reference evidence="8" key="1">
    <citation type="submission" date="2021-04" db="EMBL/GenBank/DDBJ databases">
        <authorList>
            <person name="Hartkoorn R.C."/>
            <person name="Beaudoing E."/>
            <person name="Hot D."/>
        </authorList>
    </citation>
    <scope>NUCLEOTIDE SEQUENCE</scope>
    <source>
        <strain evidence="8">NRRL B-16292</strain>
    </source>
</reference>
<reference evidence="8" key="2">
    <citation type="submission" date="2022-09" db="EMBL/GenBank/DDBJ databases">
        <title>Biosynthetic gene clusters of Dactylosporangioum fulvum.</title>
        <authorList>
            <person name="Caradec T."/>
        </authorList>
    </citation>
    <scope>NUCLEOTIDE SEQUENCE</scope>
    <source>
        <strain evidence="8">NRRL B-16292</strain>
    </source>
</reference>
<evidence type="ECO:0000313" key="9">
    <source>
        <dbReference type="Proteomes" id="UP001059617"/>
    </source>
</evidence>
<keyword evidence="4 6" id="KW-1133">Transmembrane helix</keyword>
<evidence type="ECO:0000256" key="1">
    <source>
        <dbReference type="ARBA" id="ARBA00004651"/>
    </source>
</evidence>
<dbReference type="InterPro" id="IPR010432">
    <property type="entry name" value="RDD"/>
</dbReference>
<keyword evidence="2" id="KW-1003">Cell membrane</keyword>
<feature type="domain" description="RDD" evidence="7">
    <location>
        <begin position="42"/>
        <end position="110"/>
    </location>
</feature>
<keyword evidence="9" id="KW-1185">Reference proteome</keyword>
<feature type="transmembrane region" description="Helical" evidence="6">
    <location>
        <begin position="36"/>
        <end position="55"/>
    </location>
</feature>
<organism evidence="8 9">
    <name type="scientific">Dactylosporangium fulvum</name>
    <dbReference type="NCBI Taxonomy" id="53359"/>
    <lineage>
        <taxon>Bacteria</taxon>
        <taxon>Bacillati</taxon>
        <taxon>Actinomycetota</taxon>
        <taxon>Actinomycetes</taxon>
        <taxon>Micromonosporales</taxon>
        <taxon>Micromonosporaceae</taxon>
        <taxon>Dactylosporangium</taxon>
    </lineage>
</organism>
<protein>
    <submittedName>
        <fullName evidence="8">RDD family protein</fullName>
    </submittedName>
</protein>
<dbReference type="PANTHER" id="PTHR36115:SF6">
    <property type="entry name" value="PROLINE-RICH ANTIGEN HOMOLOG"/>
    <property type="match status" value="1"/>
</dbReference>